<keyword evidence="9" id="KW-0963">Cytoplasm</keyword>
<keyword evidence="15" id="KW-1185">Reference proteome</keyword>
<feature type="region of interest" description="Disordered" evidence="10">
    <location>
        <begin position="547"/>
        <end position="569"/>
    </location>
</feature>
<dbReference type="UniPathway" id="UPA00379">
    <property type="reaction ID" value="UER00550"/>
</dbReference>
<dbReference type="InterPro" id="IPR036190">
    <property type="entry name" value="Urocanase_sf"/>
</dbReference>
<evidence type="ECO:0000313" key="15">
    <source>
        <dbReference type="Proteomes" id="UP000547209"/>
    </source>
</evidence>
<comment type="cofactor">
    <cofactor evidence="9">
        <name>NAD(+)</name>
        <dbReference type="ChEBI" id="CHEBI:57540"/>
    </cofactor>
    <text evidence="9">Binds 1 NAD(+) per subunit.</text>
</comment>
<dbReference type="NCBIfam" id="NF003820">
    <property type="entry name" value="PRK05414.1"/>
    <property type="match status" value="1"/>
</dbReference>
<dbReference type="InterPro" id="IPR035400">
    <property type="entry name" value="Urocanase_N"/>
</dbReference>
<keyword evidence="6 9" id="KW-0456">Lyase</keyword>
<dbReference type="GO" id="GO:0005737">
    <property type="term" value="C:cytoplasm"/>
    <property type="evidence" value="ECO:0007669"/>
    <property type="project" value="UniProtKB-SubCell"/>
</dbReference>
<dbReference type="InterPro" id="IPR035401">
    <property type="entry name" value="Urocanase_C"/>
</dbReference>
<evidence type="ECO:0000256" key="10">
    <source>
        <dbReference type="SAM" id="MobiDB-lite"/>
    </source>
</evidence>
<feature type="domain" description="Urocanase C-terminal" evidence="13">
    <location>
        <begin position="348"/>
        <end position="542"/>
    </location>
</feature>
<dbReference type="PANTHER" id="PTHR12216">
    <property type="entry name" value="UROCANATE HYDRATASE"/>
    <property type="match status" value="1"/>
</dbReference>
<dbReference type="HAMAP" id="MF_00577">
    <property type="entry name" value="HutU"/>
    <property type="match status" value="1"/>
</dbReference>
<feature type="binding site" evidence="9">
    <location>
        <begin position="239"/>
        <end position="240"/>
    </location>
    <ligand>
        <name>NAD(+)</name>
        <dbReference type="ChEBI" id="CHEBI:57540"/>
    </ligand>
</feature>
<evidence type="ECO:0000256" key="8">
    <source>
        <dbReference type="ARBA" id="ARBA00047623"/>
    </source>
</evidence>
<evidence type="ECO:0000256" key="5">
    <source>
        <dbReference type="ARBA" id="ARBA00023027"/>
    </source>
</evidence>
<feature type="domain" description="Urocanase N-terminal" evidence="12">
    <location>
        <begin position="10"/>
        <end position="133"/>
    </location>
</feature>
<feature type="binding site" evidence="9">
    <location>
        <begin position="173"/>
        <end position="175"/>
    </location>
    <ligand>
        <name>NAD(+)</name>
        <dbReference type="ChEBI" id="CHEBI:57540"/>
    </ligand>
</feature>
<dbReference type="InterPro" id="IPR023637">
    <property type="entry name" value="Urocanase-like"/>
</dbReference>
<dbReference type="RefSeq" id="WP_185673252.1">
    <property type="nucleotide sequence ID" value="NZ_JACJVP010000074.1"/>
</dbReference>
<comment type="caution">
    <text evidence="9">Lacks conserved residue(s) required for the propagation of feature annotation.</text>
</comment>
<feature type="binding site" evidence="9">
    <location>
        <begin position="260"/>
        <end position="264"/>
    </location>
    <ligand>
        <name>NAD(+)</name>
        <dbReference type="ChEBI" id="CHEBI:57540"/>
    </ligand>
</feature>
<dbReference type="Proteomes" id="UP000547209">
    <property type="component" value="Unassembled WGS sequence"/>
</dbReference>
<dbReference type="Pfam" id="PF01175">
    <property type="entry name" value="Urocanase"/>
    <property type="match status" value="1"/>
</dbReference>
<dbReference type="SUPFAM" id="SSF111326">
    <property type="entry name" value="Urocanase"/>
    <property type="match status" value="1"/>
</dbReference>
<dbReference type="AlphaFoldDB" id="A0A7X0RXC1"/>
<dbReference type="GO" id="GO:0019556">
    <property type="term" value="P:L-histidine catabolic process to glutamate and formamide"/>
    <property type="evidence" value="ECO:0007669"/>
    <property type="project" value="UniProtKB-UniPathway"/>
</dbReference>
<dbReference type="Gene3D" id="3.40.50.10730">
    <property type="entry name" value="Urocanase like domains"/>
    <property type="match status" value="1"/>
</dbReference>
<dbReference type="EMBL" id="JACJVP010000074">
    <property type="protein sequence ID" value="MBB6675396.1"/>
    <property type="molecule type" value="Genomic_DNA"/>
</dbReference>
<feature type="binding site" evidence="9">
    <location>
        <position position="193"/>
    </location>
    <ligand>
        <name>NAD(+)</name>
        <dbReference type="ChEBI" id="CHEBI:57540"/>
    </ligand>
</feature>
<comment type="caution">
    <text evidence="14">The sequence shown here is derived from an EMBL/GenBank/DDBJ whole genome shotgun (WGS) entry which is preliminary data.</text>
</comment>
<comment type="function">
    <text evidence="9">Catalyzes the conversion of urocanate to 4-imidazolone-5-propionate.</text>
</comment>
<organism evidence="14 15">
    <name type="scientific">Cohnella nanjingensis</name>
    <dbReference type="NCBI Taxonomy" id="1387779"/>
    <lineage>
        <taxon>Bacteria</taxon>
        <taxon>Bacillati</taxon>
        <taxon>Bacillota</taxon>
        <taxon>Bacilli</taxon>
        <taxon>Bacillales</taxon>
        <taxon>Paenibacillaceae</taxon>
        <taxon>Cohnella</taxon>
    </lineage>
</organism>
<accession>A0A7X0RXC1</accession>
<dbReference type="PIRSF" id="PIRSF001423">
    <property type="entry name" value="Urocanate_hydrat"/>
    <property type="match status" value="1"/>
</dbReference>
<dbReference type="PANTHER" id="PTHR12216:SF4">
    <property type="entry name" value="UROCANATE HYDRATASE"/>
    <property type="match status" value="1"/>
</dbReference>
<reference evidence="14 15" key="1">
    <citation type="submission" date="2020-08" db="EMBL/GenBank/DDBJ databases">
        <title>Cohnella phylogeny.</title>
        <authorList>
            <person name="Dunlap C."/>
        </authorList>
    </citation>
    <scope>NUCLEOTIDE SEQUENCE [LARGE SCALE GENOMIC DNA]</scope>
    <source>
        <strain evidence="14 15">DSM 28246</strain>
    </source>
</reference>
<evidence type="ECO:0000256" key="9">
    <source>
        <dbReference type="HAMAP-Rule" id="MF_00577"/>
    </source>
</evidence>
<evidence type="ECO:0000313" key="14">
    <source>
        <dbReference type="EMBL" id="MBB6675396.1"/>
    </source>
</evidence>
<feature type="binding site" evidence="9">
    <location>
        <position position="198"/>
    </location>
    <ligand>
        <name>NAD(+)</name>
        <dbReference type="ChEBI" id="CHEBI:57540"/>
    </ligand>
</feature>
<evidence type="ECO:0000256" key="3">
    <source>
        <dbReference type="ARBA" id="ARBA00011992"/>
    </source>
</evidence>
<dbReference type="InterPro" id="IPR035085">
    <property type="entry name" value="Urocanase_Rossmann-like"/>
</dbReference>
<evidence type="ECO:0000256" key="7">
    <source>
        <dbReference type="ARBA" id="ARBA00031640"/>
    </source>
</evidence>
<dbReference type="InterPro" id="IPR038364">
    <property type="entry name" value="Urocanase_central_sf"/>
</dbReference>
<dbReference type="EC" id="4.2.1.49" evidence="3 9"/>
<keyword evidence="4 9" id="KW-0369">Histidine metabolism</keyword>
<protein>
    <recommendedName>
        <fullName evidence="3 9">Urocanate hydratase</fullName>
        <shortName evidence="9">Urocanase</shortName>
        <ecNumber evidence="3 9">4.2.1.49</ecNumber>
    </recommendedName>
    <alternativeName>
        <fullName evidence="7 9">Imidazolonepropionate hydrolase</fullName>
    </alternativeName>
</protein>
<gene>
    <name evidence="9" type="primary">hutU</name>
    <name evidence="14" type="ORF">H7C19_32535</name>
</gene>
<dbReference type="GO" id="GO:0016153">
    <property type="term" value="F:urocanate hydratase activity"/>
    <property type="evidence" value="ECO:0007669"/>
    <property type="project" value="UniProtKB-UniRule"/>
</dbReference>
<proteinExistence type="inferred from homology"/>
<feature type="binding site" evidence="9">
    <location>
        <position position="489"/>
    </location>
    <ligand>
        <name>NAD(+)</name>
        <dbReference type="ChEBI" id="CHEBI:57540"/>
    </ligand>
</feature>
<evidence type="ECO:0000256" key="2">
    <source>
        <dbReference type="ARBA" id="ARBA00007578"/>
    </source>
</evidence>
<evidence type="ECO:0000256" key="1">
    <source>
        <dbReference type="ARBA" id="ARBA00004794"/>
    </source>
</evidence>
<comment type="subcellular location">
    <subcellularLocation>
        <location evidence="9">Cytoplasm</location>
    </subcellularLocation>
</comment>
<comment type="pathway">
    <text evidence="1 9">Amino-acid degradation; L-histidine degradation into L-glutamate; N-formimidoyl-L-glutamate from L-histidine: step 2/3.</text>
</comment>
<dbReference type="Pfam" id="PF17392">
    <property type="entry name" value="Urocanase_C"/>
    <property type="match status" value="1"/>
</dbReference>
<comment type="catalytic activity">
    <reaction evidence="8 9">
        <text>4-imidazolone-5-propanoate = trans-urocanate + H2O</text>
        <dbReference type="Rhea" id="RHEA:13101"/>
        <dbReference type="ChEBI" id="CHEBI:15377"/>
        <dbReference type="ChEBI" id="CHEBI:17771"/>
        <dbReference type="ChEBI" id="CHEBI:77893"/>
        <dbReference type="EC" id="4.2.1.49"/>
    </reaction>
</comment>
<evidence type="ECO:0000259" key="12">
    <source>
        <dbReference type="Pfam" id="PF17391"/>
    </source>
</evidence>
<dbReference type="Pfam" id="PF17391">
    <property type="entry name" value="Urocanase_N"/>
    <property type="match status" value="1"/>
</dbReference>
<evidence type="ECO:0000256" key="4">
    <source>
        <dbReference type="ARBA" id="ARBA00022808"/>
    </source>
</evidence>
<dbReference type="InterPro" id="IPR055351">
    <property type="entry name" value="Urocanase"/>
</dbReference>
<feature type="domain" description="Urocanase Rossmann-like" evidence="11">
    <location>
        <begin position="137"/>
        <end position="345"/>
    </location>
</feature>
<keyword evidence="5 9" id="KW-0520">NAD</keyword>
<feature type="binding site" evidence="9">
    <location>
        <begin position="270"/>
        <end position="271"/>
    </location>
    <ligand>
        <name>NAD(+)</name>
        <dbReference type="ChEBI" id="CHEBI:57540"/>
    </ligand>
</feature>
<evidence type="ECO:0000256" key="6">
    <source>
        <dbReference type="ARBA" id="ARBA00023239"/>
    </source>
</evidence>
<evidence type="ECO:0000259" key="13">
    <source>
        <dbReference type="Pfam" id="PF17392"/>
    </source>
</evidence>
<evidence type="ECO:0000259" key="11">
    <source>
        <dbReference type="Pfam" id="PF01175"/>
    </source>
</evidence>
<dbReference type="Gene3D" id="3.40.1770.10">
    <property type="entry name" value="Urocanase superfamily"/>
    <property type="match status" value="1"/>
</dbReference>
<dbReference type="GO" id="GO:0019557">
    <property type="term" value="P:L-histidine catabolic process to glutamate and formate"/>
    <property type="evidence" value="ECO:0007669"/>
    <property type="project" value="UniProtKB-UniPathway"/>
</dbReference>
<name>A0A7X0RXC1_9BACL</name>
<sequence>MTDGTEWTPIRAERGSGLRCKGWRQEALLRMLENVLENGENQKELIVYASLGKAARNWPAYRAIVRTLLELEEDETLVIQSGKPIGVFRTHARAPLVVMANCNLVGRWATSEHFYDLQEKGLIIWGGLTAAAWQYIGSQGVIQGTYEIFRSIARLRFGGDLRGRFVLTAGLGGMGGAQPLAGTLAEAAILCVEVPEDRIDKRIRAGYLQRKTDSLEEALDWIAEAIRARVPLSVGLLGNAAEIYPELAGRGVVPDIVTDQTSAHDLLYGYVPSGYTPARAAEVRASDPERLQADAGASVAREVEAMLAFKEAGAVVFDNGNNIRTQALKHGVAGAFEIDIFTEAFLRPLFARAIGPFRWIALSGDPADIRVIDDYILREFADNEIAVNWIRLAGAHVPVEGLPARIGWFGHGDRTRLALAVNRLVREGRLAGPVAFSRDHLDAGAMAHPNIMTERMKDGSDAVADWPLLNAMLNCSSMADLVAIHSGGGGYAGYMTSAGVTIVADGTIASDERLRTALDNDTGIGVLRYADAGYEASVDEAERKGIRRIKADGKADDNGRNELARTHEA</sequence>
<comment type="similarity">
    <text evidence="2 9">Belongs to the urocanase family.</text>
</comment>
<dbReference type="NCBIfam" id="TIGR01228">
    <property type="entry name" value="hutU"/>
    <property type="match status" value="1"/>
</dbReference>